<evidence type="ECO:0000256" key="7">
    <source>
        <dbReference type="ARBA" id="ARBA00048558"/>
    </source>
</evidence>
<evidence type="ECO:0000313" key="11">
    <source>
        <dbReference type="EMBL" id="MFD1695468.1"/>
    </source>
</evidence>
<dbReference type="CDD" id="cd08704">
    <property type="entry name" value="Met_tRNA_FMT_C"/>
    <property type="match status" value="1"/>
</dbReference>
<evidence type="ECO:0000313" key="12">
    <source>
        <dbReference type="Proteomes" id="UP001597327"/>
    </source>
</evidence>
<dbReference type="RefSeq" id="WP_149890798.1">
    <property type="nucleotide sequence ID" value="NZ_JBHUFA010000001.1"/>
</dbReference>
<protein>
    <recommendedName>
        <fullName evidence="4 8">Methionyl-tRNA formyltransferase</fullName>
        <ecNumber evidence="3 8">2.1.2.9</ecNumber>
    </recommendedName>
</protein>
<comment type="catalytic activity">
    <reaction evidence="7 8">
        <text>L-methionyl-tRNA(fMet) + (6R)-10-formyltetrahydrofolate = N-formyl-L-methionyl-tRNA(fMet) + (6S)-5,6,7,8-tetrahydrofolate + H(+)</text>
        <dbReference type="Rhea" id="RHEA:24380"/>
        <dbReference type="Rhea" id="RHEA-COMP:9952"/>
        <dbReference type="Rhea" id="RHEA-COMP:9953"/>
        <dbReference type="ChEBI" id="CHEBI:15378"/>
        <dbReference type="ChEBI" id="CHEBI:57453"/>
        <dbReference type="ChEBI" id="CHEBI:78530"/>
        <dbReference type="ChEBI" id="CHEBI:78844"/>
        <dbReference type="ChEBI" id="CHEBI:195366"/>
        <dbReference type="EC" id="2.1.2.9"/>
    </reaction>
</comment>
<dbReference type="InterPro" id="IPR005794">
    <property type="entry name" value="Fmt"/>
</dbReference>
<keyword evidence="5 8" id="KW-0808">Transferase</keyword>
<dbReference type="Proteomes" id="UP001597327">
    <property type="component" value="Unassembled WGS sequence"/>
</dbReference>
<sequence>MDLRIIFMGTPDFSVPTLMEIVGQGYEVVACYSQPPRPAGRGMELKKSPVHEAAESFGIPVFTPVSLKDPEEQRRFAELDADVAVVVAYGLLLPQAILDAPREGCLNLHASLLPRWRGAAPINRAIMAGDTETGIQVMRMEAGLDTGPICMSETVAIEPNMTASDLHDRLSALGGDLMVRALAALSRGALMQTPQAEEGVTYASKLSKDETRIDFAQDAKAVHNHIRGLSPFPGAWFEMHRGDKLERVKVLRSQLVETDPAAAEPGTLLDAEGNGPILACGAGAVRLTQVQRAGKTAVSGAEFLRGLQVAVGDRLA</sequence>
<evidence type="ECO:0000256" key="1">
    <source>
        <dbReference type="ARBA" id="ARBA00002606"/>
    </source>
</evidence>
<dbReference type="SUPFAM" id="SSF53328">
    <property type="entry name" value="Formyltransferase"/>
    <property type="match status" value="1"/>
</dbReference>
<evidence type="ECO:0000256" key="8">
    <source>
        <dbReference type="HAMAP-Rule" id="MF_00182"/>
    </source>
</evidence>
<comment type="caution">
    <text evidence="11">The sequence shown here is derived from an EMBL/GenBank/DDBJ whole genome shotgun (WGS) entry which is preliminary data.</text>
</comment>
<dbReference type="GO" id="GO:0004479">
    <property type="term" value="F:methionyl-tRNA formyltransferase activity"/>
    <property type="evidence" value="ECO:0007669"/>
    <property type="project" value="UniProtKB-EC"/>
</dbReference>
<dbReference type="CDD" id="cd08646">
    <property type="entry name" value="FMT_core_Met-tRNA-FMT_N"/>
    <property type="match status" value="1"/>
</dbReference>
<keyword evidence="12" id="KW-1185">Reference proteome</keyword>
<evidence type="ECO:0000256" key="6">
    <source>
        <dbReference type="ARBA" id="ARBA00022917"/>
    </source>
</evidence>
<dbReference type="PANTHER" id="PTHR11138:SF5">
    <property type="entry name" value="METHIONYL-TRNA FORMYLTRANSFERASE, MITOCHONDRIAL"/>
    <property type="match status" value="1"/>
</dbReference>
<dbReference type="Gene3D" id="3.10.25.10">
    <property type="entry name" value="Formyl transferase, C-terminal domain"/>
    <property type="match status" value="1"/>
</dbReference>
<dbReference type="InterPro" id="IPR036477">
    <property type="entry name" value="Formyl_transf_N_sf"/>
</dbReference>
<accession>A0ABW4JXP5</accession>
<keyword evidence="6 8" id="KW-0648">Protein biosynthesis</keyword>
<dbReference type="SUPFAM" id="SSF50486">
    <property type="entry name" value="FMT C-terminal domain-like"/>
    <property type="match status" value="1"/>
</dbReference>
<dbReference type="InterPro" id="IPR002376">
    <property type="entry name" value="Formyl_transf_N"/>
</dbReference>
<dbReference type="Pfam" id="PF00551">
    <property type="entry name" value="Formyl_trans_N"/>
    <property type="match status" value="1"/>
</dbReference>
<dbReference type="EC" id="2.1.2.9" evidence="3 8"/>
<evidence type="ECO:0000256" key="2">
    <source>
        <dbReference type="ARBA" id="ARBA00010699"/>
    </source>
</evidence>
<dbReference type="EMBL" id="JBHUFA010000001">
    <property type="protein sequence ID" value="MFD1695468.1"/>
    <property type="molecule type" value="Genomic_DNA"/>
</dbReference>
<dbReference type="Gene3D" id="3.40.50.170">
    <property type="entry name" value="Formyl transferase, N-terminal domain"/>
    <property type="match status" value="1"/>
</dbReference>
<feature type="domain" description="Formyl transferase N-terminal" evidence="9">
    <location>
        <begin position="4"/>
        <end position="182"/>
    </location>
</feature>
<organism evidence="11 12">
    <name type="scientific">Roseibium aestuarii</name>
    <dbReference type="NCBI Taxonomy" id="2600299"/>
    <lineage>
        <taxon>Bacteria</taxon>
        <taxon>Pseudomonadati</taxon>
        <taxon>Pseudomonadota</taxon>
        <taxon>Alphaproteobacteria</taxon>
        <taxon>Hyphomicrobiales</taxon>
        <taxon>Stappiaceae</taxon>
        <taxon>Roseibium</taxon>
    </lineage>
</organism>
<dbReference type="InterPro" id="IPR044135">
    <property type="entry name" value="Met-tRNA-FMT_C"/>
</dbReference>
<name>A0ABW4JXP5_9HYPH</name>
<evidence type="ECO:0000256" key="3">
    <source>
        <dbReference type="ARBA" id="ARBA00012261"/>
    </source>
</evidence>
<feature type="binding site" evidence="8">
    <location>
        <begin position="111"/>
        <end position="114"/>
    </location>
    <ligand>
        <name>(6S)-5,6,7,8-tetrahydrofolate</name>
        <dbReference type="ChEBI" id="CHEBI:57453"/>
    </ligand>
</feature>
<dbReference type="NCBIfam" id="TIGR00460">
    <property type="entry name" value="fmt"/>
    <property type="match status" value="1"/>
</dbReference>
<comment type="similarity">
    <text evidence="2 8">Belongs to the Fmt family.</text>
</comment>
<feature type="domain" description="Formyl transferase C-terminal" evidence="10">
    <location>
        <begin position="205"/>
        <end position="307"/>
    </location>
</feature>
<evidence type="ECO:0000259" key="10">
    <source>
        <dbReference type="Pfam" id="PF02911"/>
    </source>
</evidence>
<reference evidence="12" key="1">
    <citation type="journal article" date="2019" name="Int. J. Syst. Evol. Microbiol.">
        <title>The Global Catalogue of Microorganisms (GCM) 10K type strain sequencing project: providing services to taxonomists for standard genome sequencing and annotation.</title>
        <authorList>
            <consortium name="The Broad Institute Genomics Platform"/>
            <consortium name="The Broad Institute Genome Sequencing Center for Infectious Disease"/>
            <person name="Wu L."/>
            <person name="Ma J."/>
        </authorList>
    </citation>
    <scope>NUCLEOTIDE SEQUENCE [LARGE SCALE GENOMIC DNA]</scope>
    <source>
        <strain evidence="12">JCM 3369</strain>
    </source>
</reference>
<proteinExistence type="inferred from homology"/>
<gene>
    <name evidence="8 11" type="primary">fmt</name>
    <name evidence="11" type="ORF">ACFSC7_08060</name>
</gene>
<comment type="function">
    <text evidence="1 8">Attaches a formyl group to the free amino group of methionyl-tRNA(fMet). The formyl group appears to play a dual role in the initiator identity of N-formylmethionyl-tRNA by promoting its recognition by IF2 and preventing the misappropriation of this tRNA by the elongation apparatus.</text>
</comment>
<dbReference type="PANTHER" id="PTHR11138">
    <property type="entry name" value="METHIONYL-TRNA FORMYLTRANSFERASE"/>
    <property type="match status" value="1"/>
</dbReference>
<evidence type="ECO:0000256" key="4">
    <source>
        <dbReference type="ARBA" id="ARBA00016014"/>
    </source>
</evidence>
<dbReference type="InterPro" id="IPR005793">
    <property type="entry name" value="Formyl_trans_C"/>
</dbReference>
<evidence type="ECO:0000259" key="9">
    <source>
        <dbReference type="Pfam" id="PF00551"/>
    </source>
</evidence>
<dbReference type="InterPro" id="IPR037022">
    <property type="entry name" value="Formyl_trans_C_sf"/>
</dbReference>
<evidence type="ECO:0000256" key="5">
    <source>
        <dbReference type="ARBA" id="ARBA00022679"/>
    </source>
</evidence>
<dbReference type="Pfam" id="PF02911">
    <property type="entry name" value="Formyl_trans_C"/>
    <property type="match status" value="1"/>
</dbReference>
<dbReference type="InterPro" id="IPR011034">
    <property type="entry name" value="Formyl_transferase-like_C_sf"/>
</dbReference>
<dbReference type="HAMAP" id="MF_00182">
    <property type="entry name" value="Formyl_trans"/>
    <property type="match status" value="1"/>
</dbReference>
<dbReference type="InterPro" id="IPR041711">
    <property type="entry name" value="Met-tRNA-FMT_N"/>
</dbReference>